<keyword evidence="1" id="KW-1133">Transmembrane helix</keyword>
<accession>A0ABV9JAW8</accession>
<gene>
    <name evidence="2" type="ORF">ACFO26_00695</name>
</gene>
<sequence>MSHLFLRTQISFVITTAIISFSLFFINLDIVKLGFAVFPWLLWLRSWGIVYLLLFVLSRVIPAFVNQIFRKFGGK</sequence>
<evidence type="ECO:0000256" key="1">
    <source>
        <dbReference type="SAM" id="Phobius"/>
    </source>
</evidence>
<name>A0ABV9JAW8_9LACT</name>
<comment type="caution">
    <text evidence="2">The sequence shown here is derived from an EMBL/GenBank/DDBJ whole genome shotgun (WGS) entry which is preliminary data.</text>
</comment>
<organism evidence="2 3">
    <name type="scientific">Lactococcus nasutitermitis</name>
    <dbReference type="NCBI Taxonomy" id="1652957"/>
    <lineage>
        <taxon>Bacteria</taxon>
        <taxon>Bacillati</taxon>
        <taxon>Bacillota</taxon>
        <taxon>Bacilli</taxon>
        <taxon>Lactobacillales</taxon>
        <taxon>Streptococcaceae</taxon>
        <taxon>Lactococcus</taxon>
    </lineage>
</organism>
<feature type="transmembrane region" description="Helical" evidence="1">
    <location>
        <begin position="49"/>
        <end position="69"/>
    </location>
</feature>
<keyword evidence="1" id="KW-0472">Membrane</keyword>
<reference evidence="3" key="1">
    <citation type="journal article" date="2019" name="Int. J. Syst. Evol. Microbiol.">
        <title>The Global Catalogue of Microorganisms (GCM) 10K type strain sequencing project: providing services to taxonomists for standard genome sequencing and annotation.</title>
        <authorList>
            <consortium name="The Broad Institute Genomics Platform"/>
            <consortium name="The Broad Institute Genome Sequencing Center for Infectious Disease"/>
            <person name="Wu L."/>
            <person name="Ma J."/>
        </authorList>
    </citation>
    <scope>NUCLEOTIDE SEQUENCE [LARGE SCALE GENOMIC DNA]</scope>
    <source>
        <strain evidence="3">CCUG 63287</strain>
    </source>
</reference>
<dbReference type="RefSeq" id="WP_213534449.1">
    <property type="nucleotide sequence ID" value="NZ_BOVQ01000003.1"/>
</dbReference>
<evidence type="ECO:0008006" key="4">
    <source>
        <dbReference type="Google" id="ProtNLM"/>
    </source>
</evidence>
<protein>
    <recommendedName>
        <fullName evidence="4">DUF2798 domain-containing protein</fullName>
    </recommendedName>
</protein>
<evidence type="ECO:0000313" key="2">
    <source>
        <dbReference type="EMBL" id="MFC4651427.1"/>
    </source>
</evidence>
<keyword evidence="3" id="KW-1185">Reference proteome</keyword>
<dbReference type="EMBL" id="JBHSGD010000001">
    <property type="protein sequence ID" value="MFC4651427.1"/>
    <property type="molecule type" value="Genomic_DNA"/>
</dbReference>
<proteinExistence type="predicted"/>
<feature type="transmembrane region" description="Helical" evidence="1">
    <location>
        <begin position="12"/>
        <end position="43"/>
    </location>
</feature>
<keyword evidence="1" id="KW-0812">Transmembrane</keyword>
<dbReference type="Proteomes" id="UP001595987">
    <property type="component" value="Unassembled WGS sequence"/>
</dbReference>
<evidence type="ECO:0000313" key="3">
    <source>
        <dbReference type="Proteomes" id="UP001595987"/>
    </source>
</evidence>